<dbReference type="Pfam" id="PF06338">
    <property type="entry name" value="ComK"/>
    <property type="match status" value="1"/>
</dbReference>
<organism evidence="1 2">
    <name type="scientific">Paenisporosarcina antarctica</name>
    <dbReference type="NCBI Taxonomy" id="417367"/>
    <lineage>
        <taxon>Bacteria</taxon>
        <taxon>Bacillati</taxon>
        <taxon>Bacillota</taxon>
        <taxon>Bacilli</taxon>
        <taxon>Bacillales</taxon>
        <taxon>Caryophanaceae</taxon>
        <taxon>Paenisporosarcina</taxon>
    </lineage>
</organism>
<dbReference type="OrthoDB" id="2417337at2"/>
<name>A0A4P6ZZR9_9BACL</name>
<evidence type="ECO:0008006" key="3">
    <source>
        <dbReference type="Google" id="ProtNLM"/>
    </source>
</evidence>
<dbReference type="AlphaFoldDB" id="A0A4P6ZZR9"/>
<sequence length="166" mass="19427">MLQCDSYLINRDTLALDPVFVDGYRTRIITKNGEYLSRMSILSLLEESCIRNASTFDGRIKAIRKLMEYPQKTPLLIDTEEEVAACPTLSHIHPECVWIFNHHFHVNVLSGNTSEVVFDNGMSLQVKVSKHVLNNQQQRMYSMMEVYRSKRRNMMIYVERPRTLQK</sequence>
<evidence type="ECO:0000313" key="1">
    <source>
        <dbReference type="EMBL" id="QBP41987.1"/>
    </source>
</evidence>
<protein>
    <recommendedName>
        <fullName evidence="3">Competence protein</fullName>
    </recommendedName>
</protein>
<dbReference type="RefSeq" id="WP_134210556.1">
    <property type="nucleotide sequence ID" value="NZ_CP038015.1"/>
</dbReference>
<reference evidence="1 2" key="1">
    <citation type="submission" date="2019-03" db="EMBL/GenBank/DDBJ databases">
        <title>Complete genome sequence of Paenisporosarcina antarctica CGMCC 1.6503T.</title>
        <authorList>
            <person name="Rong J.-C."/>
            <person name="Chi N.-Y."/>
            <person name="Zhang Q.-F."/>
        </authorList>
    </citation>
    <scope>NUCLEOTIDE SEQUENCE [LARGE SCALE GENOMIC DNA]</scope>
    <source>
        <strain evidence="1 2">CGMCC 1.6503</strain>
    </source>
</reference>
<dbReference type="KEGG" id="panc:E2636_12865"/>
<dbReference type="InterPro" id="IPR010461">
    <property type="entry name" value="ComK"/>
</dbReference>
<dbReference type="Proteomes" id="UP000294292">
    <property type="component" value="Chromosome"/>
</dbReference>
<evidence type="ECO:0000313" key="2">
    <source>
        <dbReference type="Proteomes" id="UP000294292"/>
    </source>
</evidence>
<proteinExistence type="predicted"/>
<accession>A0A4P6ZZR9</accession>
<keyword evidence="2" id="KW-1185">Reference proteome</keyword>
<dbReference type="EMBL" id="CP038015">
    <property type="protein sequence ID" value="QBP41987.1"/>
    <property type="molecule type" value="Genomic_DNA"/>
</dbReference>
<gene>
    <name evidence="1" type="ORF">E2636_12865</name>
</gene>
<dbReference type="GO" id="GO:0030420">
    <property type="term" value="P:establishment of competence for transformation"/>
    <property type="evidence" value="ECO:0007669"/>
    <property type="project" value="InterPro"/>
</dbReference>